<dbReference type="Proteomes" id="UP000272464">
    <property type="component" value="Unassembled WGS sequence"/>
</dbReference>
<reference evidence="6 7" key="1">
    <citation type="submission" date="2018-12" db="EMBL/GenBank/DDBJ databases">
        <authorList>
            <person name="Sun L."/>
            <person name="Chen Z."/>
        </authorList>
    </citation>
    <scope>NUCLEOTIDE SEQUENCE [LARGE SCALE GENOMIC DNA]</scope>
    <source>
        <strain evidence="6 7">3-5-3</strain>
    </source>
</reference>
<protein>
    <recommendedName>
        <fullName evidence="2">DNA ligase (ATP)</fullName>
        <ecNumber evidence="2">6.5.1.1</ecNumber>
    </recommendedName>
</protein>
<dbReference type="SUPFAM" id="SSF50249">
    <property type="entry name" value="Nucleic acid-binding proteins"/>
    <property type="match status" value="1"/>
</dbReference>
<sequence>MKLQPLVPFEPISTDKLPEGETWTAQIKWDGVRMLTYFDGNEVQLINRKLNNRTLQYPELTRIEEYCRAESVILDGEIIALDQGKPSFHEVMRRDGSRRAENIRRAQQEVPITYMLFDILYHNGTWLTGLPLRERQNILKEAIMPNSFVQITADFPSAEVLYGVMSQHGMEGIVVKDLSSTYALDGKDKRWMKKKVIQDLVAVVGGYTLRGGIVNALMLGLYDEEDQLWYIGHAGTGKLTVQDWRSLTERVAPITRSSRPFTALPSRSKEAYWVEPQLTVKVNFLEWTPGGTLRQPSIQAVVSIDPATCKFGSS</sequence>
<dbReference type="EC" id="6.5.1.1" evidence="2"/>
<dbReference type="PROSITE" id="PS00697">
    <property type="entry name" value="DNA_LIGASE_A1"/>
    <property type="match status" value="1"/>
</dbReference>
<evidence type="ECO:0000256" key="2">
    <source>
        <dbReference type="ARBA" id="ARBA00012727"/>
    </source>
</evidence>
<dbReference type="InterPro" id="IPR012309">
    <property type="entry name" value="DNA_ligase_ATP-dep_C"/>
</dbReference>
<accession>A0A3S1D585</accession>
<dbReference type="InterPro" id="IPR050191">
    <property type="entry name" value="ATP-dep_DNA_ligase"/>
</dbReference>
<dbReference type="PROSITE" id="PS50160">
    <property type="entry name" value="DNA_LIGASE_A3"/>
    <property type="match status" value="1"/>
</dbReference>
<evidence type="ECO:0000313" key="6">
    <source>
        <dbReference type="EMBL" id="RUT30610.1"/>
    </source>
</evidence>
<dbReference type="RefSeq" id="WP_127199542.1">
    <property type="nucleotide sequence ID" value="NZ_RZNX01000004.1"/>
</dbReference>
<gene>
    <name evidence="6" type="ORF">EJP77_12345</name>
</gene>
<keyword evidence="7" id="KW-1185">Reference proteome</keyword>
<comment type="similarity">
    <text evidence="1">Belongs to the ATP-dependent DNA ligase family.</text>
</comment>
<organism evidence="6 7">
    <name type="scientific">Paenibacillus zeisoli</name>
    <dbReference type="NCBI Taxonomy" id="2496267"/>
    <lineage>
        <taxon>Bacteria</taxon>
        <taxon>Bacillati</taxon>
        <taxon>Bacillota</taxon>
        <taxon>Bacilli</taxon>
        <taxon>Bacillales</taxon>
        <taxon>Paenibacillaceae</taxon>
        <taxon>Paenibacillus</taxon>
    </lineage>
</organism>
<evidence type="ECO:0000256" key="4">
    <source>
        <dbReference type="ARBA" id="ARBA00034003"/>
    </source>
</evidence>
<evidence type="ECO:0000256" key="3">
    <source>
        <dbReference type="ARBA" id="ARBA00022598"/>
    </source>
</evidence>
<dbReference type="GO" id="GO:0006310">
    <property type="term" value="P:DNA recombination"/>
    <property type="evidence" value="ECO:0007669"/>
    <property type="project" value="InterPro"/>
</dbReference>
<dbReference type="CDD" id="cd07906">
    <property type="entry name" value="Adenylation_DNA_ligase_LigD_LigC"/>
    <property type="match status" value="1"/>
</dbReference>
<dbReference type="Pfam" id="PF01068">
    <property type="entry name" value="DNA_ligase_A_M"/>
    <property type="match status" value="1"/>
</dbReference>
<evidence type="ECO:0000313" key="7">
    <source>
        <dbReference type="Proteomes" id="UP000272464"/>
    </source>
</evidence>
<dbReference type="GO" id="GO:0006281">
    <property type="term" value="P:DNA repair"/>
    <property type="evidence" value="ECO:0007669"/>
    <property type="project" value="InterPro"/>
</dbReference>
<dbReference type="SUPFAM" id="SSF56091">
    <property type="entry name" value="DNA ligase/mRNA capping enzyme, catalytic domain"/>
    <property type="match status" value="1"/>
</dbReference>
<dbReference type="Gene3D" id="2.40.50.140">
    <property type="entry name" value="Nucleic acid-binding proteins"/>
    <property type="match status" value="1"/>
</dbReference>
<dbReference type="PANTHER" id="PTHR45674">
    <property type="entry name" value="DNA LIGASE 1/3 FAMILY MEMBER"/>
    <property type="match status" value="1"/>
</dbReference>
<dbReference type="InterPro" id="IPR016059">
    <property type="entry name" value="DNA_ligase_ATP-dep_CS"/>
</dbReference>
<evidence type="ECO:0000256" key="1">
    <source>
        <dbReference type="ARBA" id="ARBA00007572"/>
    </source>
</evidence>
<feature type="domain" description="ATP-dependent DNA ligase family profile" evidence="5">
    <location>
        <begin position="105"/>
        <end position="223"/>
    </location>
</feature>
<dbReference type="GO" id="GO:0003910">
    <property type="term" value="F:DNA ligase (ATP) activity"/>
    <property type="evidence" value="ECO:0007669"/>
    <property type="project" value="UniProtKB-EC"/>
</dbReference>
<dbReference type="InterPro" id="IPR012340">
    <property type="entry name" value="NA-bd_OB-fold"/>
</dbReference>
<dbReference type="Gene3D" id="3.30.470.30">
    <property type="entry name" value="DNA ligase/mRNA capping enzyme"/>
    <property type="match status" value="1"/>
</dbReference>
<dbReference type="AlphaFoldDB" id="A0A3S1D585"/>
<keyword evidence="3 6" id="KW-0436">Ligase</keyword>
<dbReference type="GO" id="GO:0005524">
    <property type="term" value="F:ATP binding"/>
    <property type="evidence" value="ECO:0007669"/>
    <property type="project" value="InterPro"/>
</dbReference>
<dbReference type="Pfam" id="PF04679">
    <property type="entry name" value="DNA_ligase_A_C"/>
    <property type="match status" value="1"/>
</dbReference>
<proteinExistence type="inferred from homology"/>
<dbReference type="CDD" id="cd07971">
    <property type="entry name" value="OBF_DNA_ligase_LigD"/>
    <property type="match status" value="1"/>
</dbReference>
<comment type="caution">
    <text evidence="6">The sequence shown here is derived from an EMBL/GenBank/DDBJ whole genome shotgun (WGS) entry which is preliminary data.</text>
</comment>
<dbReference type="PANTHER" id="PTHR45674:SF4">
    <property type="entry name" value="DNA LIGASE 1"/>
    <property type="match status" value="1"/>
</dbReference>
<dbReference type="EMBL" id="RZNX01000004">
    <property type="protein sequence ID" value="RUT30610.1"/>
    <property type="molecule type" value="Genomic_DNA"/>
</dbReference>
<name>A0A3S1D585_9BACL</name>
<dbReference type="InterPro" id="IPR012310">
    <property type="entry name" value="DNA_ligase_ATP-dep_cent"/>
</dbReference>
<dbReference type="OrthoDB" id="9802472at2"/>
<comment type="catalytic activity">
    <reaction evidence="4">
        <text>ATP + (deoxyribonucleotide)n-3'-hydroxyl + 5'-phospho-(deoxyribonucleotide)m = (deoxyribonucleotide)n+m + AMP + diphosphate.</text>
        <dbReference type="EC" id="6.5.1.1"/>
    </reaction>
</comment>
<evidence type="ECO:0000259" key="5">
    <source>
        <dbReference type="PROSITE" id="PS50160"/>
    </source>
</evidence>